<dbReference type="Pfam" id="PF07687">
    <property type="entry name" value="M20_dimer"/>
    <property type="match status" value="1"/>
</dbReference>
<evidence type="ECO:0000259" key="6">
    <source>
        <dbReference type="Pfam" id="PF07687"/>
    </source>
</evidence>
<dbReference type="STRING" id="1280948.HY36_04500"/>
<keyword evidence="5" id="KW-0862">Zinc</keyword>
<dbReference type="PANTHER" id="PTHR45962:SF1">
    <property type="entry name" value="N-FATTY-ACYL-AMINO ACID SYNTHASE_HYDROLASE PM20D1"/>
    <property type="match status" value="1"/>
</dbReference>
<evidence type="ECO:0000256" key="3">
    <source>
        <dbReference type="ARBA" id="ARBA00022723"/>
    </source>
</evidence>
<dbReference type="GO" id="GO:0006508">
    <property type="term" value="P:proteolysis"/>
    <property type="evidence" value="ECO:0007669"/>
    <property type="project" value="UniProtKB-KW"/>
</dbReference>
<dbReference type="InterPro" id="IPR002933">
    <property type="entry name" value="Peptidase_M20"/>
</dbReference>
<dbReference type="PROSITE" id="PS00758">
    <property type="entry name" value="ARGE_DAPE_CPG2_1"/>
    <property type="match status" value="1"/>
</dbReference>
<protein>
    <recommendedName>
        <fullName evidence="6">Peptidase M20 dimerisation domain-containing protein</fullName>
    </recommendedName>
</protein>
<keyword evidence="4" id="KW-0378">Hydrolase</keyword>
<evidence type="ECO:0000256" key="4">
    <source>
        <dbReference type="ARBA" id="ARBA00022801"/>
    </source>
</evidence>
<accession>A0A059E2K3</accession>
<keyword evidence="8" id="KW-1185">Reference proteome</keyword>
<dbReference type="PATRIC" id="fig|1280948.3.peg.1731"/>
<dbReference type="SUPFAM" id="SSF55031">
    <property type="entry name" value="Bacterial exopeptidase dimerisation domain"/>
    <property type="match status" value="1"/>
</dbReference>
<dbReference type="Proteomes" id="UP000024547">
    <property type="component" value="Unassembled WGS sequence"/>
</dbReference>
<dbReference type="eggNOG" id="COG0624">
    <property type="taxonomic scope" value="Bacteria"/>
</dbReference>
<dbReference type="Gene3D" id="3.30.70.360">
    <property type="match status" value="1"/>
</dbReference>
<organism evidence="7 8">
    <name type="scientific">Hyphomonas atlantica</name>
    <dbReference type="NCBI Taxonomy" id="1280948"/>
    <lineage>
        <taxon>Bacteria</taxon>
        <taxon>Pseudomonadati</taxon>
        <taxon>Pseudomonadota</taxon>
        <taxon>Alphaproteobacteria</taxon>
        <taxon>Hyphomonadales</taxon>
        <taxon>Hyphomonadaceae</taxon>
        <taxon>Hyphomonas</taxon>
    </lineage>
</organism>
<dbReference type="InterPro" id="IPR011650">
    <property type="entry name" value="Peptidase_M20_dimer"/>
</dbReference>
<comment type="similarity">
    <text evidence="1">Belongs to the peptidase M20A family.</text>
</comment>
<dbReference type="RefSeq" id="WP_035551092.1">
    <property type="nucleotide sequence ID" value="NZ_AWFH01000012.1"/>
</dbReference>
<feature type="domain" description="Peptidase M20 dimerisation" evidence="6">
    <location>
        <begin position="241"/>
        <end position="384"/>
    </location>
</feature>
<name>A0A059E2K3_9PROT</name>
<evidence type="ECO:0000313" key="8">
    <source>
        <dbReference type="Proteomes" id="UP000024547"/>
    </source>
</evidence>
<dbReference type="SUPFAM" id="SSF53187">
    <property type="entry name" value="Zn-dependent exopeptidases"/>
    <property type="match status" value="1"/>
</dbReference>
<evidence type="ECO:0000256" key="1">
    <source>
        <dbReference type="ARBA" id="ARBA00006247"/>
    </source>
</evidence>
<dbReference type="Gene3D" id="1.10.150.900">
    <property type="match status" value="1"/>
</dbReference>
<evidence type="ECO:0000313" key="7">
    <source>
        <dbReference type="EMBL" id="KCZ61820.1"/>
    </source>
</evidence>
<dbReference type="InterPro" id="IPR047177">
    <property type="entry name" value="Pept_M20A"/>
</dbReference>
<dbReference type="Gene3D" id="3.40.630.10">
    <property type="entry name" value="Zn peptidases"/>
    <property type="match status" value="1"/>
</dbReference>
<gene>
    <name evidence="7" type="ORF">HY36_04500</name>
</gene>
<dbReference type="Pfam" id="PF01546">
    <property type="entry name" value="Peptidase_M20"/>
    <property type="match status" value="1"/>
</dbReference>
<comment type="caution">
    <text evidence="7">The sequence shown here is derived from an EMBL/GenBank/DDBJ whole genome shotgun (WGS) entry which is preliminary data.</text>
</comment>
<dbReference type="InterPro" id="IPR036264">
    <property type="entry name" value="Bact_exopeptidase_dim_dom"/>
</dbReference>
<dbReference type="GO" id="GO:0046872">
    <property type="term" value="F:metal ion binding"/>
    <property type="evidence" value="ECO:0007669"/>
    <property type="project" value="UniProtKB-KW"/>
</dbReference>
<evidence type="ECO:0000256" key="5">
    <source>
        <dbReference type="ARBA" id="ARBA00022833"/>
    </source>
</evidence>
<dbReference type="InterPro" id="IPR001261">
    <property type="entry name" value="ArgE/DapE_CS"/>
</dbReference>
<dbReference type="OrthoDB" id="9809784at2"/>
<evidence type="ECO:0000256" key="2">
    <source>
        <dbReference type="ARBA" id="ARBA00022670"/>
    </source>
</evidence>
<keyword evidence="3" id="KW-0479">Metal-binding</keyword>
<proteinExistence type="inferred from homology"/>
<sequence length="497" mass="52052">MLKKILLGLVALVVILVAIVVFRTFTYGGAASGERVDLPTVPTVSADSAATHLSEAIQFRTITVAAGDPRPGQKGPWLDLHAWLETTYPAAHSAMSKELVPGTLTLLYTWQGTDSSLDPLLLMAHQDVVPVNIGTEDDWTGAPFAGEIVDGYVYGRGALDDKGSLVALMEAADALAADGFQPKRTVYFMFGHDEEISGSGAEAGIALLKSRGVTPVMALDEGFAIVDPSPLTGKPMAFIGISEKGYLTLTLTALAEGGHSSTPPRDSAAVRLARAIVALDENQMPADFSKPPVSDLFRVSAPDLPFTQKMAFANLWLFGGSVESAMAGIPAGNAMIRTTTAPTMLVGSAKENVLAQRAMATVNFRVHPNNTVEDVIQHVKDVTSDIKGIEVTVSDGGISGSEASPVSPTDNKAYAVLASVAEAAGNGAPVAPGLVLGATDARYASAITNSVYRFAPSVLNPTDLNGFHGTNERLAVDNMKRLSEGYAQIIVAMDEGD</sequence>
<reference evidence="7 8" key="1">
    <citation type="journal article" date="2014" name="Antonie Van Leeuwenhoek">
        <title>Hyphomonas beringensis sp. nov. and Hyphomonas chukchiensis sp. nov., isolated from surface seawater of the Bering Sea and Chukchi Sea.</title>
        <authorList>
            <person name="Li C."/>
            <person name="Lai Q."/>
            <person name="Li G."/>
            <person name="Dong C."/>
            <person name="Wang J."/>
            <person name="Liao Y."/>
            <person name="Shao Z."/>
        </authorList>
    </citation>
    <scope>NUCLEOTIDE SEQUENCE [LARGE SCALE GENOMIC DNA]</scope>
    <source>
        <strain evidence="7 8">22II1-22F38</strain>
    </source>
</reference>
<keyword evidence="2" id="KW-0645">Protease</keyword>
<dbReference type="AlphaFoldDB" id="A0A059E2K3"/>
<dbReference type="EMBL" id="AWFH01000012">
    <property type="protein sequence ID" value="KCZ61820.1"/>
    <property type="molecule type" value="Genomic_DNA"/>
</dbReference>
<dbReference type="GO" id="GO:0008233">
    <property type="term" value="F:peptidase activity"/>
    <property type="evidence" value="ECO:0007669"/>
    <property type="project" value="UniProtKB-KW"/>
</dbReference>
<dbReference type="PANTHER" id="PTHR45962">
    <property type="entry name" value="N-FATTY-ACYL-AMINO ACID SYNTHASE/HYDROLASE PM20D1"/>
    <property type="match status" value="1"/>
</dbReference>